<evidence type="ECO:0000313" key="5">
    <source>
        <dbReference type="WBParaSite" id="HDID_0000358201-mRNA-1"/>
    </source>
</evidence>
<keyword evidence="4" id="KW-1185">Reference proteome</keyword>
<sequence>MGRSHEDKYHQKEILGAIDGLQRSGQATTKANIVYYVYRHHKILPSLTKNYLHRLHKLGYVFKILIEKSKCYLNAQTVCKDIQSVLNNPSFTTRELKEYSELFNAMTSEVAMRTFLHLINDRWENNVSKGIFLSEIEKAPKEVVTERNQRSDTNAVFLPSMDSFVNTSLEPLKKKLTNGILNLLLGERYQANTETVLANLGEKIPPSNSTVSCPAVSYDKSTMTCSNGYVSSSTESVEASKELPIVSHKELQASASFGQISVDASKSFLDELIQRTVKQSQKGIKSLCEVKKNVHFYMWLKKHL</sequence>
<reference evidence="2 4" key="3">
    <citation type="submission" date="2019-07" db="EMBL/GenBank/DDBJ databases">
        <authorList>
            <person name="Jastrzebski P J."/>
            <person name="Paukszto L."/>
            <person name="Jastrzebski P J."/>
        </authorList>
    </citation>
    <scope>NUCLEOTIDE SEQUENCE [LARGE SCALE GENOMIC DNA]</scope>
    <source>
        <strain evidence="2 4">WMS-il1</strain>
    </source>
</reference>
<dbReference type="EMBL" id="CABIJS010000288">
    <property type="protein sequence ID" value="VUZ48389.1"/>
    <property type="molecule type" value="Genomic_DNA"/>
</dbReference>
<evidence type="ECO:0000313" key="3">
    <source>
        <dbReference type="Proteomes" id="UP000274504"/>
    </source>
</evidence>
<reference evidence="1 3" key="2">
    <citation type="submission" date="2018-11" db="EMBL/GenBank/DDBJ databases">
        <authorList>
            <consortium name="Pathogen Informatics"/>
        </authorList>
    </citation>
    <scope>NUCLEOTIDE SEQUENCE [LARGE SCALE GENOMIC DNA]</scope>
</reference>
<accession>A0A0R3SFG4</accession>
<dbReference type="AlphaFoldDB" id="A0A0R3SFG4"/>
<reference evidence="5" key="1">
    <citation type="submission" date="2017-02" db="UniProtKB">
        <authorList>
            <consortium name="WormBaseParasite"/>
        </authorList>
    </citation>
    <scope>IDENTIFICATION</scope>
</reference>
<name>A0A0R3SFG4_HYMDI</name>
<evidence type="ECO:0000313" key="1">
    <source>
        <dbReference type="EMBL" id="VDL35388.1"/>
    </source>
</evidence>
<dbReference type="Proteomes" id="UP000321570">
    <property type="component" value="Unassembled WGS sequence"/>
</dbReference>
<dbReference type="WBParaSite" id="HDID_0000358201-mRNA-1">
    <property type="protein sequence ID" value="HDID_0000358201-mRNA-1"/>
    <property type="gene ID" value="HDID_0000358201"/>
</dbReference>
<evidence type="ECO:0000313" key="4">
    <source>
        <dbReference type="Proteomes" id="UP000321570"/>
    </source>
</evidence>
<gene>
    <name evidence="1" type="ORF">HDID_LOCUS3580</name>
    <name evidence="2" type="ORF">WMSIL1_LOCUS7780</name>
</gene>
<evidence type="ECO:0000313" key="2">
    <source>
        <dbReference type="EMBL" id="VUZ48389.1"/>
    </source>
</evidence>
<protein>
    <submittedName>
        <fullName evidence="5">DUF4477 domain-containing protein</fullName>
    </submittedName>
</protein>
<organism evidence="5">
    <name type="scientific">Hymenolepis diminuta</name>
    <name type="common">Rat tapeworm</name>
    <dbReference type="NCBI Taxonomy" id="6216"/>
    <lineage>
        <taxon>Eukaryota</taxon>
        <taxon>Metazoa</taxon>
        <taxon>Spiralia</taxon>
        <taxon>Lophotrochozoa</taxon>
        <taxon>Platyhelminthes</taxon>
        <taxon>Cestoda</taxon>
        <taxon>Eucestoda</taxon>
        <taxon>Cyclophyllidea</taxon>
        <taxon>Hymenolepididae</taxon>
        <taxon>Hymenolepis</taxon>
    </lineage>
</organism>
<dbReference type="EMBL" id="UYSG01001120">
    <property type="protein sequence ID" value="VDL35388.1"/>
    <property type="molecule type" value="Genomic_DNA"/>
</dbReference>
<dbReference type="Proteomes" id="UP000274504">
    <property type="component" value="Unassembled WGS sequence"/>
</dbReference>
<proteinExistence type="predicted"/>